<evidence type="ECO:0000313" key="8">
    <source>
        <dbReference type="Proteomes" id="UP000433406"/>
    </source>
</evidence>
<dbReference type="EMBL" id="WLCI01000008">
    <property type="protein sequence ID" value="MTB95260.1"/>
    <property type="molecule type" value="Genomic_DNA"/>
</dbReference>
<organism evidence="7 8">
    <name type="scientific">Nocardioides marmotae</name>
    <dbReference type="NCBI Taxonomy" id="2663857"/>
    <lineage>
        <taxon>Bacteria</taxon>
        <taxon>Bacillati</taxon>
        <taxon>Actinomycetota</taxon>
        <taxon>Actinomycetes</taxon>
        <taxon>Propionibacteriales</taxon>
        <taxon>Nocardioidaceae</taxon>
        <taxon>Nocardioides</taxon>
    </lineage>
</organism>
<evidence type="ECO:0000313" key="7">
    <source>
        <dbReference type="EMBL" id="MTB95260.1"/>
    </source>
</evidence>
<evidence type="ECO:0000256" key="2">
    <source>
        <dbReference type="ARBA" id="ARBA00008814"/>
    </source>
</evidence>
<sequence length="337" mass="35325">MRSRPFTRPFLSVLAGATVLALTLTGCGGDDAEAGGDDSAGEVRVFSADNGEVEIPADPQRIVATGYAVPSLIEAGAELVGISSWERGTNLMSEEDLATYESLTKVAGETADSTNYEAIAEAEPDLIIIGVPAPALVDIDLERLESIAPVAAIGPTQPSGWRDLSRRHLDAAGELGAWEEARDAYEARAAELSEKYADLLESASFGHLGAYGDTSAGSFMREYAGSWGPNIAEDIGASYPGEVAKKTGGAGDVSEYPSIEELPESFGDVDVITYSLEDDGKPSAAVKYVLDSPLWKSLPAVKADRAIGVRFTEASTYGTALRTLDELDSVLAPLLAG</sequence>
<name>A0A6I3JAX9_9ACTN</name>
<evidence type="ECO:0000256" key="4">
    <source>
        <dbReference type="ARBA" id="ARBA00022729"/>
    </source>
</evidence>
<keyword evidence="5" id="KW-0175">Coiled coil</keyword>
<evidence type="ECO:0000256" key="1">
    <source>
        <dbReference type="ARBA" id="ARBA00004196"/>
    </source>
</evidence>
<protein>
    <submittedName>
        <fullName evidence="7">ABC transporter substrate-binding protein</fullName>
    </submittedName>
</protein>
<dbReference type="PROSITE" id="PS50983">
    <property type="entry name" value="FE_B12_PBP"/>
    <property type="match status" value="1"/>
</dbReference>
<dbReference type="GO" id="GO:1901678">
    <property type="term" value="P:iron coordination entity transport"/>
    <property type="evidence" value="ECO:0007669"/>
    <property type="project" value="UniProtKB-ARBA"/>
</dbReference>
<gene>
    <name evidence="7" type="ORF">GGQ22_09190</name>
</gene>
<keyword evidence="4 6" id="KW-0732">Signal</keyword>
<comment type="subcellular location">
    <subcellularLocation>
        <location evidence="1">Cell envelope</location>
    </subcellularLocation>
</comment>
<comment type="caution">
    <text evidence="7">The sequence shown here is derived from an EMBL/GenBank/DDBJ whole genome shotgun (WGS) entry which is preliminary data.</text>
</comment>
<keyword evidence="3" id="KW-0813">Transport</keyword>
<dbReference type="PANTHER" id="PTHR30532">
    <property type="entry name" value="IRON III DICITRATE-BINDING PERIPLASMIC PROTEIN"/>
    <property type="match status" value="1"/>
</dbReference>
<feature type="signal peptide" evidence="6">
    <location>
        <begin position="1"/>
        <end position="21"/>
    </location>
</feature>
<comment type="similarity">
    <text evidence="2">Belongs to the bacterial solute-binding protein 8 family.</text>
</comment>
<evidence type="ECO:0000256" key="6">
    <source>
        <dbReference type="SAM" id="SignalP"/>
    </source>
</evidence>
<dbReference type="SUPFAM" id="SSF53807">
    <property type="entry name" value="Helical backbone' metal receptor"/>
    <property type="match status" value="1"/>
</dbReference>
<proteinExistence type="inferred from homology"/>
<dbReference type="AlphaFoldDB" id="A0A6I3JAX9"/>
<reference evidence="7 8" key="1">
    <citation type="submission" date="2019-10" db="EMBL/GenBank/DDBJ databases">
        <title>Nocardioides novel species isolated from the excrement of Marmot.</title>
        <authorList>
            <person name="Zhang G."/>
        </authorList>
    </citation>
    <scope>NUCLEOTIDE SEQUENCE [LARGE SCALE GENOMIC DNA]</scope>
    <source>
        <strain evidence="8">zg-579</strain>
    </source>
</reference>
<evidence type="ECO:0000256" key="3">
    <source>
        <dbReference type="ARBA" id="ARBA00022448"/>
    </source>
</evidence>
<dbReference type="GO" id="GO:0030288">
    <property type="term" value="C:outer membrane-bounded periplasmic space"/>
    <property type="evidence" value="ECO:0007669"/>
    <property type="project" value="TreeGrafter"/>
</dbReference>
<dbReference type="PANTHER" id="PTHR30532:SF25">
    <property type="entry name" value="IRON(III) DICITRATE-BINDING PERIPLASMIC PROTEIN"/>
    <property type="match status" value="1"/>
</dbReference>
<dbReference type="Proteomes" id="UP000433406">
    <property type="component" value="Unassembled WGS sequence"/>
</dbReference>
<dbReference type="Gene3D" id="3.40.50.1980">
    <property type="entry name" value="Nitrogenase molybdenum iron protein domain"/>
    <property type="match status" value="2"/>
</dbReference>
<evidence type="ECO:0000256" key="5">
    <source>
        <dbReference type="SAM" id="Coils"/>
    </source>
</evidence>
<dbReference type="PROSITE" id="PS51257">
    <property type="entry name" value="PROKAR_LIPOPROTEIN"/>
    <property type="match status" value="1"/>
</dbReference>
<dbReference type="InterPro" id="IPR051313">
    <property type="entry name" value="Bact_iron-sidero_bind"/>
</dbReference>
<feature type="chain" id="PRO_5039334775" evidence="6">
    <location>
        <begin position="22"/>
        <end position="337"/>
    </location>
</feature>
<dbReference type="InterPro" id="IPR002491">
    <property type="entry name" value="ABC_transptr_periplasmic_BD"/>
</dbReference>
<dbReference type="Pfam" id="PF01497">
    <property type="entry name" value="Peripla_BP_2"/>
    <property type="match status" value="1"/>
</dbReference>
<dbReference type="RefSeq" id="WP_154614862.1">
    <property type="nucleotide sequence ID" value="NZ_CP053660.1"/>
</dbReference>
<feature type="coiled-coil region" evidence="5">
    <location>
        <begin position="175"/>
        <end position="202"/>
    </location>
</feature>
<accession>A0A6I3JAX9</accession>
<keyword evidence="8" id="KW-1185">Reference proteome</keyword>